<dbReference type="EMBL" id="CAJVPY010032723">
    <property type="protein sequence ID" value="CAG8798091.1"/>
    <property type="molecule type" value="Genomic_DNA"/>
</dbReference>
<comment type="caution">
    <text evidence="1">The sequence shown here is derived from an EMBL/GenBank/DDBJ whole genome shotgun (WGS) entry which is preliminary data.</text>
</comment>
<dbReference type="OrthoDB" id="2440185at2759"/>
<evidence type="ECO:0000313" key="1">
    <source>
        <dbReference type="EMBL" id="CAG8798091.1"/>
    </source>
</evidence>
<proteinExistence type="predicted"/>
<accession>A0A9N9P2Y8</accession>
<keyword evidence="2" id="KW-1185">Reference proteome</keyword>
<dbReference type="AlphaFoldDB" id="A0A9N9P2Y8"/>
<feature type="non-terminal residue" evidence="1">
    <location>
        <position position="44"/>
    </location>
</feature>
<reference evidence="1" key="1">
    <citation type="submission" date="2021-06" db="EMBL/GenBank/DDBJ databases">
        <authorList>
            <person name="Kallberg Y."/>
            <person name="Tangrot J."/>
            <person name="Rosling A."/>
        </authorList>
    </citation>
    <scope>NUCLEOTIDE SEQUENCE</scope>
    <source>
        <strain evidence="1">MA453B</strain>
    </source>
</reference>
<organism evidence="1 2">
    <name type="scientific">Dentiscutata erythropus</name>
    <dbReference type="NCBI Taxonomy" id="1348616"/>
    <lineage>
        <taxon>Eukaryota</taxon>
        <taxon>Fungi</taxon>
        <taxon>Fungi incertae sedis</taxon>
        <taxon>Mucoromycota</taxon>
        <taxon>Glomeromycotina</taxon>
        <taxon>Glomeromycetes</taxon>
        <taxon>Diversisporales</taxon>
        <taxon>Gigasporaceae</taxon>
        <taxon>Dentiscutata</taxon>
    </lineage>
</organism>
<name>A0A9N9P2Y8_9GLOM</name>
<sequence length="44" mass="5039">KEEPTIFVQPLINEDSNQLCGIFWMTANQILLCEDKSRLGAQPF</sequence>
<protein>
    <submittedName>
        <fullName evidence="1">9373_t:CDS:1</fullName>
    </submittedName>
</protein>
<evidence type="ECO:0000313" key="2">
    <source>
        <dbReference type="Proteomes" id="UP000789405"/>
    </source>
</evidence>
<dbReference type="Proteomes" id="UP000789405">
    <property type="component" value="Unassembled WGS sequence"/>
</dbReference>
<gene>
    <name evidence="1" type="ORF">DERYTH_LOCUS22811</name>
</gene>